<comment type="caution">
    <text evidence="3">The sequence shown here is derived from an EMBL/GenBank/DDBJ whole genome shotgun (WGS) entry which is preliminary data.</text>
</comment>
<dbReference type="EMBL" id="LSBI01000007">
    <property type="protein sequence ID" value="OAQ85162.1"/>
    <property type="molecule type" value="Genomic_DNA"/>
</dbReference>
<reference evidence="3 6" key="3">
    <citation type="submission" date="2016-01" db="EMBL/GenBank/DDBJ databases">
        <title>Biosynthesis of antibiotic leucinostatins and their inhibition on Phytophthora in bio-control Purpureocillium lilacinum.</title>
        <authorList>
            <person name="Wang G."/>
            <person name="Liu Z."/>
            <person name="Lin R."/>
            <person name="Li E."/>
            <person name="Mao Z."/>
            <person name="Ling J."/>
            <person name="Yin W."/>
            <person name="Xie B."/>
        </authorList>
    </citation>
    <scope>NUCLEOTIDE SEQUENCE [LARGE SCALE GENOMIC DNA]</scope>
    <source>
        <strain evidence="3">PLBJ-1</strain>
        <strain evidence="4">PLFJ-1</strain>
    </source>
</reference>
<reference evidence="5" key="1">
    <citation type="submission" date="2015-05" db="EMBL/GenBank/DDBJ databases">
        <authorList>
            <person name="Wang D.B."/>
            <person name="Wang M."/>
        </authorList>
    </citation>
    <scope>NUCLEOTIDE SEQUENCE</scope>
    <source>
        <strain evidence="5">36-1</strain>
    </source>
</reference>
<evidence type="ECO:0000313" key="5">
    <source>
        <dbReference type="EMBL" id="PWI65683.1"/>
    </source>
</evidence>
<dbReference type="Proteomes" id="UP001287286">
    <property type="component" value="Unassembled WGS sequence"/>
</dbReference>
<dbReference type="Proteomes" id="UP000078340">
    <property type="component" value="Unassembled WGS sequence"/>
</dbReference>
<feature type="signal peptide" evidence="1">
    <location>
        <begin position="1"/>
        <end position="25"/>
    </location>
</feature>
<evidence type="ECO:0000256" key="1">
    <source>
        <dbReference type="SAM" id="SignalP"/>
    </source>
</evidence>
<name>A0A179GKF3_PURLI</name>
<reference evidence="5 7" key="2">
    <citation type="journal article" date="2016" name="Front. Microbiol.">
        <title>Genome and transcriptome sequences reveal the specific parasitism of the nematophagous Purpureocillium lilacinum 36-1.</title>
        <authorList>
            <person name="Xie J."/>
            <person name="Li S."/>
            <person name="Mo C."/>
            <person name="Xiao X."/>
            <person name="Peng D."/>
            <person name="Wang G."/>
            <person name="Xiao Y."/>
        </authorList>
    </citation>
    <scope>NUCLEOTIDE SEQUENCE [LARGE SCALE GENOMIC DNA]</scope>
    <source>
        <strain evidence="5 7">36-1</strain>
    </source>
</reference>
<accession>A0A179GKF3</accession>
<evidence type="ECO:0000313" key="7">
    <source>
        <dbReference type="Proteomes" id="UP000245956"/>
    </source>
</evidence>
<evidence type="ECO:0000313" key="3">
    <source>
        <dbReference type="EMBL" id="OAQ77831.1"/>
    </source>
</evidence>
<dbReference type="EMBL" id="LCWV01000031">
    <property type="protein sequence ID" value="PWI65683.1"/>
    <property type="molecule type" value="Genomic_DNA"/>
</dbReference>
<evidence type="ECO:0000313" key="2">
    <source>
        <dbReference type="EMBL" id="KAK4082084.1"/>
    </source>
</evidence>
<reference evidence="2 8" key="5">
    <citation type="journal article" date="2024" name="Microbiol. Resour. Announc.">
        <title>Genome annotations for the ascomycete fungi Trichoderma harzianum, Trichoderma aggressivum, and Purpureocillium lilacinum.</title>
        <authorList>
            <person name="Beijen E.P.W."/>
            <person name="Ohm R.A."/>
        </authorList>
    </citation>
    <scope>NUCLEOTIDE SEQUENCE [LARGE SCALE GENOMIC DNA]</scope>
    <source>
        <strain evidence="2 8">CBS 150709</strain>
    </source>
</reference>
<dbReference type="EMBL" id="JAWRVI010000066">
    <property type="protein sequence ID" value="KAK4082084.1"/>
    <property type="molecule type" value="Genomic_DNA"/>
</dbReference>
<reference evidence="2" key="4">
    <citation type="submission" date="2023-11" db="EMBL/GenBank/DDBJ databases">
        <authorList>
            <person name="Beijen E."/>
            <person name="Ohm R.A."/>
        </authorList>
    </citation>
    <scope>NUCLEOTIDE SEQUENCE</scope>
    <source>
        <strain evidence="2">CBS 150709</strain>
    </source>
</reference>
<keyword evidence="1" id="KW-0732">Signal</keyword>
<evidence type="ECO:0008006" key="9">
    <source>
        <dbReference type="Google" id="ProtNLM"/>
    </source>
</evidence>
<evidence type="ECO:0000313" key="4">
    <source>
        <dbReference type="EMBL" id="OAQ85162.1"/>
    </source>
</evidence>
<dbReference type="Proteomes" id="UP000078240">
    <property type="component" value="Unassembled WGS sequence"/>
</dbReference>
<dbReference type="Proteomes" id="UP000245956">
    <property type="component" value="Unassembled WGS sequence"/>
</dbReference>
<keyword evidence="8" id="KW-1185">Reference proteome</keyword>
<feature type="chain" id="PRO_5010455935" description="Fungal hydrophobin domain-containing protein" evidence="1">
    <location>
        <begin position="26"/>
        <end position="86"/>
    </location>
</feature>
<gene>
    <name evidence="5" type="ORF">PCL_06888</name>
    <name evidence="2" type="ORF">Purlil1_11307</name>
    <name evidence="3" type="ORF">VFPBJ_08304</name>
    <name evidence="4" type="ORF">VFPFJ_07550</name>
</gene>
<organism evidence="3 6">
    <name type="scientific">Purpureocillium lilacinum</name>
    <name type="common">Paecilomyces lilacinus</name>
    <dbReference type="NCBI Taxonomy" id="33203"/>
    <lineage>
        <taxon>Eukaryota</taxon>
        <taxon>Fungi</taxon>
        <taxon>Dikarya</taxon>
        <taxon>Ascomycota</taxon>
        <taxon>Pezizomycotina</taxon>
        <taxon>Sordariomycetes</taxon>
        <taxon>Hypocreomycetidae</taxon>
        <taxon>Hypocreales</taxon>
        <taxon>Ophiocordycipitaceae</taxon>
        <taxon>Purpureocillium</taxon>
    </lineage>
</organism>
<dbReference type="AlphaFoldDB" id="A0A179GKF3"/>
<dbReference type="EMBL" id="LSBH01000006">
    <property type="protein sequence ID" value="OAQ77831.1"/>
    <property type="molecule type" value="Genomic_DNA"/>
</dbReference>
<proteinExistence type="predicted"/>
<evidence type="ECO:0000313" key="6">
    <source>
        <dbReference type="Proteomes" id="UP000078240"/>
    </source>
</evidence>
<sequence length="86" mass="8684">MRFSAIISALALGAAAAAVPTEVSAREIAARDECSNSGGSLLCCNGLLNCLLSVLGETCGQETYCCGIGNNAGNGAIVFNNCNRLL</sequence>
<protein>
    <recommendedName>
        <fullName evidence="9">Fungal hydrophobin domain-containing protein</fullName>
    </recommendedName>
</protein>
<evidence type="ECO:0000313" key="8">
    <source>
        <dbReference type="Proteomes" id="UP001287286"/>
    </source>
</evidence>